<reference evidence="2 3" key="1">
    <citation type="submission" date="2018-08" db="EMBL/GenBank/DDBJ databases">
        <title>Draft genome of the lignicolous fungus Coniochaeta pulveracea.</title>
        <authorList>
            <person name="Borstlap C.J."/>
            <person name="De Witt R.N."/>
            <person name="Botha A."/>
            <person name="Volschenk H."/>
        </authorList>
    </citation>
    <scope>NUCLEOTIDE SEQUENCE [LARGE SCALE GENOMIC DNA]</scope>
    <source>
        <strain evidence="2 3">CAB683</strain>
    </source>
</reference>
<dbReference type="Gene3D" id="1.10.3210.10">
    <property type="entry name" value="Hypothetical protein af1432"/>
    <property type="match status" value="1"/>
</dbReference>
<protein>
    <recommendedName>
        <fullName evidence="1">HD domain-containing protein</fullName>
    </recommendedName>
</protein>
<dbReference type="SUPFAM" id="SSF109604">
    <property type="entry name" value="HD-domain/PDEase-like"/>
    <property type="match status" value="1"/>
</dbReference>
<evidence type="ECO:0000313" key="3">
    <source>
        <dbReference type="Proteomes" id="UP000275385"/>
    </source>
</evidence>
<dbReference type="OrthoDB" id="409121at2759"/>
<dbReference type="PANTHER" id="PTHR35569:SF1">
    <property type="entry name" value="CYANAMIDE HYDRATASE DDI2-RELATED"/>
    <property type="match status" value="1"/>
</dbReference>
<accession>A0A420YLR0</accession>
<dbReference type="Proteomes" id="UP000275385">
    <property type="component" value="Unassembled WGS sequence"/>
</dbReference>
<dbReference type="CDD" id="cd00077">
    <property type="entry name" value="HDc"/>
    <property type="match status" value="1"/>
</dbReference>
<gene>
    <name evidence="2" type="ORF">DL546_005711</name>
</gene>
<feature type="domain" description="HD" evidence="1">
    <location>
        <begin position="65"/>
        <end position="178"/>
    </location>
</feature>
<evidence type="ECO:0000313" key="2">
    <source>
        <dbReference type="EMBL" id="RKU48791.1"/>
    </source>
</evidence>
<dbReference type="PROSITE" id="PS51831">
    <property type="entry name" value="HD"/>
    <property type="match status" value="1"/>
</dbReference>
<evidence type="ECO:0000259" key="1">
    <source>
        <dbReference type="PROSITE" id="PS51831"/>
    </source>
</evidence>
<sequence length="244" mass="26807">MSSSHDTMALHGWTAVPVDAKAILGGRSYINKPEPLLAKDIPFPSNDPIVAQIHAYAKEKLPLQTFNHSMRVYYFAMAILHQQFPSHSTLSPSTLALTSLLHDIGTTPSDLRATQLSFEFYGGILALSLLWSETSPSASQSQAEAVAEAIIRHQDMGTTGKITFLGQLVQLATLYDNTGGNPELVSKETRDDVNREFPRGGWEGCFARTIGEEIGLKPWAHTTHLGEEEFPRSVLGNDLMRGYP</sequence>
<dbReference type="NCBIfam" id="TIGR03401">
    <property type="entry name" value="cyanamide_fam"/>
    <property type="match status" value="1"/>
</dbReference>
<name>A0A420YLR0_9PEZI</name>
<dbReference type="EMBL" id="QVQW01000003">
    <property type="protein sequence ID" value="RKU48791.1"/>
    <property type="molecule type" value="Genomic_DNA"/>
</dbReference>
<organism evidence="2 3">
    <name type="scientific">Coniochaeta pulveracea</name>
    <dbReference type="NCBI Taxonomy" id="177199"/>
    <lineage>
        <taxon>Eukaryota</taxon>
        <taxon>Fungi</taxon>
        <taxon>Dikarya</taxon>
        <taxon>Ascomycota</taxon>
        <taxon>Pezizomycotina</taxon>
        <taxon>Sordariomycetes</taxon>
        <taxon>Sordariomycetidae</taxon>
        <taxon>Coniochaetales</taxon>
        <taxon>Coniochaetaceae</taxon>
        <taxon>Coniochaeta</taxon>
    </lineage>
</organism>
<proteinExistence type="predicted"/>
<keyword evidence="3" id="KW-1185">Reference proteome</keyword>
<dbReference type="Pfam" id="PF01966">
    <property type="entry name" value="HD"/>
    <property type="match status" value="1"/>
</dbReference>
<dbReference type="InterPro" id="IPR006674">
    <property type="entry name" value="HD_domain"/>
</dbReference>
<dbReference type="InterPro" id="IPR017771">
    <property type="entry name" value="Cyanamide_hydratase_HD"/>
</dbReference>
<comment type="caution">
    <text evidence="2">The sequence shown here is derived from an EMBL/GenBank/DDBJ whole genome shotgun (WGS) entry which is preliminary data.</text>
</comment>
<dbReference type="PANTHER" id="PTHR35569">
    <property type="entry name" value="CYANAMIDE HYDRATASE DDI2-RELATED"/>
    <property type="match status" value="1"/>
</dbReference>
<dbReference type="AlphaFoldDB" id="A0A420YLR0"/>
<dbReference type="InterPro" id="IPR003607">
    <property type="entry name" value="HD/PDEase_dom"/>
</dbReference>
<dbReference type="STRING" id="177199.A0A420YLR0"/>